<accession>A0A1W1E0P4</accession>
<sequence length="98" mass="11267">MTASIGVRELVRNSNILQGYDYLDLEDKKTHQYKGLLVSPEFAGEIKKILEQKIATKKQQELDEIMQFSGSCHMPKECLEMTSKELKAYHAVNKYGEK</sequence>
<gene>
    <name evidence="1" type="ORF">MNB_SUP05-SYMBIONT-5-224</name>
</gene>
<dbReference type="EMBL" id="FPHZ01000013">
    <property type="protein sequence ID" value="SFV87438.1"/>
    <property type="molecule type" value="Genomic_DNA"/>
</dbReference>
<evidence type="ECO:0000313" key="1">
    <source>
        <dbReference type="EMBL" id="SFV87438.1"/>
    </source>
</evidence>
<proteinExistence type="predicted"/>
<reference evidence="1" key="1">
    <citation type="submission" date="2016-10" db="EMBL/GenBank/DDBJ databases">
        <authorList>
            <person name="de Groot N.N."/>
        </authorList>
    </citation>
    <scope>NUCLEOTIDE SEQUENCE</scope>
</reference>
<name>A0A1W1E0P4_9ZZZZ</name>
<organism evidence="1">
    <name type="scientific">hydrothermal vent metagenome</name>
    <dbReference type="NCBI Taxonomy" id="652676"/>
    <lineage>
        <taxon>unclassified sequences</taxon>
        <taxon>metagenomes</taxon>
        <taxon>ecological metagenomes</taxon>
    </lineage>
</organism>
<dbReference type="AlphaFoldDB" id="A0A1W1E0P4"/>
<protein>
    <submittedName>
        <fullName evidence="1">Uncharacterized protein</fullName>
    </submittedName>
</protein>